<dbReference type="EMBL" id="FOLQ01000021">
    <property type="protein sequence ID" value="SFE88661.1"/>
    <property type="molecule type" value="Genomic_DNA"/>
</dbReference>
<dbReference type="OrthoDB" id="5524812at2"/>
<feature type="transmembrane region" description="Helical" evidence="1">
    <location>
        <begin position="68"/>
        <end position="85"/>
    </location>
</feature>
<evidence type="ECO:0000313" key="3">
    <source>
        <dbReference type="Proteomes" id="UP000198598"/>
    </source>
</evidence>
<dbReference type="AlphaFoldDB" id="A0A1I2E849"/>
<evidence type="ECO:0008006" key="4">
    <source>
        <dbReference type="Google" id="ProtNLM"/>
    </source>
</evidence>
<reference evidence="2 3" key="1">
    <citation type="submission" date="2016-10" db="EMBL/GenBank/DDBJ databases">
        <authorList>
            <person name="de Groot N.N."/>
        </authorList>
    </citation>
    <scope>NUCLEOTIDE SEQUENCE [LARGE SCALE GENOMIC DNA]</scope>
    <source>
        <strain evidence="2 3">DSM 26130</strain>
    </source>
</reference>
<sequence length="216" mass="24573">MTWIDSLRKKTGLSLFVIYLRYLIGGAYAFSGLGKAMGERFIQVGSMQIPPTGMTLDVFFETLYRTGLWWQFLGWGQLVAGFLLVTQRWSTLGAVAFLPISLNIFLITLSMNFHGTPLITGLMVLANLGLLGWDYPKLSPLLRPNQDTSLSVHWRADQLGHPHYWAGLGLVIFFTSISFGNRSNLPLWFILCFVEGLVGWLGWWFFKRTKATDERR</sequence>
<dbReference type="Proteomes" id="UP000198598">
    <property type="component" value="Unassembled WGS sequence"/>
</dbReference>
<dbReference type="STRING" id="662367.SAMN05216167_12147"/>
<evidence type="ECO:0000256" key="1">
    <source>
        <dbReference type="SAM" id="Phobius"/>
    </source>
</evidence>
<evidence type="ECO:0000313" key="2">
    <source>
        <dbReference type="EMBL" id="SFE88661.1"/>
    </source>
</evidence>
<proteinExistence type="predicted"/>
<organism evidence="2 3">
    <name type="scientific">Spirosoma endophyticum</name>
    <dbReference type="NCBI Taxonomy" id="662367"/>
    <lineage>
        <taxon>Bacteria</taxon>
        <taxon>Pseudomonadati</taxon>
        <taxon>Bacteroidota</taxon>
        <taxon>Cytophagia</taxon>
        <taxon>Cytophagales</taxon>
        <taxon>Cytophagaceae</taxon>
        <taxon>Spirosoma</taxon>
    </lineage>
</organism>
<protein>
    <recommendedName>
        <fullName evidence="4">DoxX protein</fullName>
    </recommendedName>
</protein>
<dbReference type="RefSeq" id="WP_093833133.1">
    <property type="nucleotide sequence ID" value="NZ_FOLQ01000021.1"/>
</dbReference>
<keyword evidence="1" id="KW-0472">Membrane</keyword>
<feature type="transmembrane region" description="Helical" evidence="1">
    <location>
        <begin position="92"/>
        <end position="111"/>
    </location>
</feature>
<feature type="transmembrane region" description="Helical" evidence="1">
    <location>
        <begin position="12"/>
        <end position="31"/>
    </location>
</feature>
<feature type="transmembrane region" description="Helical" evidence="1">
    <location>
        <begin position="187"/>
        <end position="206"/>
    </location>
</feature>
<keyword evidence="3" id="KW-1185">Reference proteome</keyword>
<accession>A0A1I2E849</accession>
<gene>
    <name evidence="2" type="ORF">SAMN05216167_12147</name>
</gene>
<name>A0A1I2E849_9BACT</name>
<keyword evidence="1" id="KW-0812">Transmembrane</keyword>
<keyword evidence="1" id="KW-1133">Transmembrane helix</keyword>